<proteinExistence type="predicted"/>
<name>A0A5P2DXM8_STRVZ</name>
<dbReference type="EMBL" id="CP029189">
    <property type="protein sequence ID" value="QES59230.1"/>
    <property type="molecule type" value="Genomic_DNA"/>
</dbReference>
<gene>
    <name evidence="1" type="ORF">DEJ51_27735</name>
</gene>
<dbReference type="Proteomes" id="UP000324101">
    <property type="component" value="Chromosome"/>
</dbReference>
<dbReference type="OrthoDB" id="4324016at2"/>
<accession>A0A5P2DXM8</accession>
<protein>
    <submittedName>
        <fullName evidence="1">Uncharacterized protein</fullName>
    </submittedName>
</protein>
<evidence type="ECO:0000313" key="1">
    <source>
        <dbReference type="EMBL" id="QES59230.1"/>
    </source>
</evidence>
<reference evidence="1 2" key="1">
    <citation type="submission" date="2018-05" db="EMBL/GenBank/DDBJ databases">
        <title>Streptomyces venezuelae.</title>
        <authorList>
            <person name="Kim W."/>
            <person name="Lee N."/>
            <person name="Cho B.-K."/>
        </authorList>
    </citation>
    <scope>NUCLEOTIDE SEQUENCE [LARGE SCALE GENOMIC DNA]</scope>
    <source>
        <strain evidence="1 2">ATCC 21018</strain>
    </source>
</reference>
<dbReference type="RefSeq" id="WP_150262186.1">
    <property type="nucleotide sequence ID" value="NZ_CP029189.1"/>
</dbReference>
<dbReference type="AlphaFoldDB" id="A0A5P2DXM8"/>
<sequence>MKLTFDGGWTTTVTDEPLRITPRFEGNSVGLVYYTDVVEGERFVEGTFGSQHWLWDTPDIFRFDKDTRELVGAEFQMPYVTAYHESSGRVPATPAIRPGGLRADEVRDFRHEMCTVLCRVPGDTVLTCVRDLDVLDEPLDACVGIAPDTALLVQHGVVVGWRLTDPARYLTTGYIDPDPAPPSPATRRLLTECLDLVTDPLVDDLVDGVPAALARLRAADEALRTQVEDRRRADALLQLISTYVEDYGDGKRRP</sequence>
<organism evidence="1 2">
    <name type="scientific">Streptomyces venezuelae</name>
    <dbReference type="NCBI Taxonomy" id="54571"/>
    <lineage>
        <taxon>Bacteria</taxon>
        <taxon>Bacillati</taxon>
        <taxon>Actinomycetota</taxon>
        <taxon>Actinomycetes</taxon>
        <taxon>Kitasatosporales</taxon>
        <taxon>Streptomycetaceae</taxon>
        <taxon>Streptomyces</taxon>
    </lineage>
</organism>
<evidence type="ECO:0000313" key="2">
    <source>
        <dbReference type="Proteomes" id="UP000324101"/>
    </source>
</evidence>